<dbReference type="InterPro" id="IPR029062">
    <property type="entry name" value="Class_I_gatase-like"/>
</dbReference>
<dbReference type="SUPFAM" id="SSF52317">
    <property type="entry name" value="Class I glutamine amidotransferase-like"/>
    <property type="match status" value="1"/>
</dbReference>
<organism evidence="3 4">
    <name type="scientific">Thermogemmata fonticola</name>
    <dbReference type="NCBI Taxonomy" id="2755323"/>
    <lineage>
        <taxon>Bacteria</taxon>
        <taxon>Pseudomonadati</taxon>
        <taxon>Planctomycetota</taxon>
        <taxon>Planctomycetia</taxon>
        <taxon>Gemmatales</taxon>
        <taxon>Gemmataceae</taxon>
        <taxon>Thermogemmata</taxon>
    </lineage>
</organism>
<dbReference type="Proteomes" id="UP000542342">
    <property type="component" value="Unassembled WGS sequence"/>
</dbReference>
<dbReference type="PROSITE" id="PS51276">
    <property type="entry name" value="PEPTIDASE_C56_PFPI"/>
    <property type="match status" value="1"/>
</dbReference>
<dbReference type="PANTHER" id="PTHR42733">
    <property type="entry name" value="DJ-1 PROTEIN"/>
    <property type="match status" value="1"/>
</dbReference>
<evidence type="ECO:0000256" key="1">
    <source>
        <dbReference type="ARBA" id="ARBA00008542"/>
    </source>
</evidence>
<accession>A0A7V8VEX4</accession>
<name>A0A7V8VEX4_9BACT</name>
<dbReference type="InterPro" id="IPR002818">
    <property type="entry name" value="DJ-1/PfpI"/>
</dbReference>
<evidence type="ECO:0000259" key="2">
    <source>
        <dbReference type="Pfam" id="PF01965"/>
    </source>
</evidence>
<comment type="caution">
    <text evidence="3">The sequence shown here is derived from an EMBL/GenBank/DDBJ whole genome shotgun (WGS) entry which is preliminary data.</text>
</comment>
<feature type="domain" description="DJ-1/PfpI" evidence="2">
    <location>
        <begin position="3"/>
        <end position="178"/>
    </location>
</feature>
<protein>
    <submittedName>
        <fullName evidence="3">DJ-1/PfpI family protein</fullName>
    </submittedName>
</protein>
<gene>
    <name evidence="3" type="ORF">H0921_10780</name>
</gene>
<dbReference type="RefSeq" id="WP_194538091.1">
    <property type="nucleotide sequence ID" value="NZ_JACEFB010000007.1"/>
</dbReference>
<dbReference type="AlphaFoldDB" id="A0A7V8VEX4"/>
<dbReference type="Pfam" id="PF01965">
    <property type="entry name" value="DJ-1_PfpI"/>
    <property type="match status" value="1"/>
</dbReference>
<keyword evidence="4" id="KW-1185">Reference proteome</keyword>
<evidence type="ECO:0000313" key="3">
    <source>
        <dbReference type="EMBL" id="MBA2226645.1"/>
    </source>
</evidence>
<sequence>MARIMLAIGDAAEVLDTFYPLFRLQEEGYEVVVAGPQRRRYHLVLHERPEGWDITQERPGYTLEAGACFAELRVEDLAGAVLTGGRAPEYLRYDADLIRLVRGLYALGKPLAAVCHGIEILAAADIIRGREVTTVPKCRYDCEFSGGIYVDQPVVISGPIVTARTWHDNAAWMRAYVQMLRLALGR</sequence>
<evidence type="ECO:0000313" key="4">
    <source>
        <dbReference type="Proteomes" id="UP000542342"/>
    </source>
</evidence>
<dbReference type="PANTHER" id="PTHR42733:SF2">
    <property type="entry name" value="DJ-1_THIJ_PFPI FAMILY PROTEIN"/>
    <property type="match status" value="1"/>
</dbReference>
<comment type="similarity">
    <text evidence="1">Belongs to the peptidase C56 family.</text>
</comment>
<proteinExistence type="inferred from homology"/>
<dbReference type="Gene3D" id="3.40.50.880">
    <property type="match status" value="1"/>
</dbReference>
<dbReference type="EMBL" id="JACEFB010000007">
    <property type="protein sequence ID" value="MBA2226645.1"/>
    <property type="molecule type" value="Genomic_DNA"/>
</dbReference>
<reference evidence="3 4" key="1">
    <citation type="submission" date="2020-07" db="EMBL/GenBank/DDBJ databases">
        <title>Thermogemmata thermophila gen. nov., sp. nov., a novel moderate thermophilic planctomycete from a Kamchatka hot spring.</title>
        <authorList>
            <person name="Elcheninov A.G."/>
            <person name="Podosokorskaya O.A."/>
            <person name="Kovaleva O.L."/>
            <person name="Novikov A."/>
            <person name="Bonch-Osmolovskaya E.A."/>
            <person name="Toshchakov S.V."/>
            <person name="Kublanov I.V."/>
        </authorList>
    </citation>
    <scope>NUCLEOTIDE SEQUENCE [LARGE SCALE GENOMIC DNA]</scope>
    <source>
        <strain evidence="3 4">2918</strain>
    </source>
</reference>
<dbReference type="InterPro" id="IPR006286">
    <property type="entry name" value="C56_PfpI-like"/>
</dbReference>